<keyword evidence="8" id="KW-1185">Reference proteome</keyword>
<protein>
    <submittedName>
        <fullName evidence="6">Extracellular solute-binding protein</fullName>
    </submittedName>
    <submittedName>
        <fullName evidence="5">Sugar ABC transporter substrate-binding protein</fullName>
    </submittedName>
</protein>
<dbReference type="KEGG" id="beu:BE0216_09760"/>
<evidence type="ECO:0000256" key="1">
    <source>
        <dbReference type="ARBA" id="ARBA00008520"/>
    </source>
</evidence>
<feature type="chain" id="PRO_5044571824" evidence="4">
    <location>
        <begin position="32"/>
        <end position="429"/>
    </location>
</feature>
<accession>A0A261GAX8</accession>
<proteinExistence type="inferred from homology"/>
<dbReference type="Proteomes" id="UP000593943">
    <property type="component" value="Chromosome"/>
</dbReference>
<dbReference type="PROSITE" id="PS51257">
    <property type="entry name" value="PROKAR_LIPOPROTEIN"/>
    <property type="match status" value="1"/>
</dbReference>
<dbReference type="Pfam" id="PF13416">
    <property type="entry name" value="SBP_bac_8"/>
    <property type="match status" value="1"/>
</dbReference>
<dbReference type="EMBL" id="CP062938">
    <property type="protein sequence ID" value="QOL32690.1"/>
    <property type="molecule type" value="Genomic_DNA"/>
</dbReference>
<keyword evidence="3 4" id="KW-0732">Signal</keyword>
<dbReference type="GO" id="GO:0042956">
    <property type="term" value="P:maltodextrin transmembrane transport"/>
    <property type="evidence" value="ECO:0007669"/>
    <property type="project" value="TreeGrafter"/>
</dbReference>
<dbReference type="GO" id="GO:0015768">
    <property type="term" value="P:maltose transport"/>
    <property type="evidence" value="ECO:0007669"/>
    <property type="project" value="TreeGrafter"/>
</dbReference>
<dbReference type="Proteomes" id="UP000216057">
    <property type="component" value="Unassembled WGS sequence"/>
</dbReference>
<sequence length="429" mass="46701">MNKLFKKLVAPAALVTAAAMMLSGCGSSANSSDDAASARGPITIWLSNNAQEVAWGEEMVESWNAEHPDEQVTAQEIPASSSSEEAITAAITAGTSPCLIYNISAAAVPGWVRQGGLVNLSEFEGADEYIESRTGDSAELYQTDGSYYQMPWKANPVMILYNKDIFEKAGIDPENPGMDTYEGFLEGARKIVQSGASQSAIWPVPTNDFYQPWNDFYPLYLAATGGTPLVEDGEATFDNEAGQEVSELFKTLYDENLAPKEKYTDDPMVQGNTAMQLAGPWAIASYKDNVNVGVMPVPTKDGGEDVTTFADSKNVSMFTTCSAQATAWDFMQYTTSKEADKKFIETTGQIPMREDDEGVFDEYAAQNPDYEPFIEQAQRMSDVPSLTNSTEVWQEFRKLWSSDIIFGGASSEQFVADAASAVNDLVKEG</sequence>
<evidence type="ECO:0000256" key="2">
    <source>
        <dbReference type="ARBA" id="ARBA00022448"/>
    </source>
</evidence>
<feature type="signal peptide" evidence="4">
    <location>
        <begin position="1"/>
        <end position="31"/>
    </location>
</feature>
<dbReference type="InterPro" id="IPR006059">
    <property type="entry name" value="SBP"/>
</dbReference>
<gene>
    <name evidence="6" type="ORF">BE0216_09760</name>
    <name evidence="5" type="ORF">BEUL_0870</name>
</gene>
<dbReference type="PANTHER" id="PTHR30061:SF50">
    <property type="entry name" value="MALTOSE_MALTODEXTRIN-BINDING PERIPLASMIC PROTEIN"/>
    <property type="match status" value="1"/>
</dbReference>
<evidence type="ECO:0000313" key="5">
    <source>
        <dbReference type="EMBL" id="OZG68560.1"/>
    </source>
</evidence>
<name>A0A261GAX8_9BIFI</name>
<reference evidence="6 8" key="2">
    <citation type="submission" date="2020-10" db="EMBL/GenBank/DDBJ databases">
        <title>Genome sequencing of Bifidobacterium eulemuris_DSMZ_100216.</title>
        <authorList>
            <person name="Kim J."/>
        </authorList>
    </citation>
    <scope>NUCLEOTIDE SEQUENCE [LARGE SCALE GENOMIC DNA]</scope>
    <source>
        <strain evidence="6 8">DSM 100216</strain>
    </source>
</reference>
<dbReference type="GO" id="GO:1901982">
    <property type="term" value="F:maltose binding"/>
    <property type="evidence" value="ECO:0007669"/>
    <property type="project" value="TreeGrafter"/>
</dbReference>
<evidence type="ECO:0000256" key="3">
    <source>
        <dbReference type="ARBA" id="ARBA00022729"/>
    </source>
</evidence>
<organism evidence="5 7">
    <name type="scientific">Bifidobacterium eulemuris</name>
    <dbReference type="NCBI Taxonomy" id="1765219"/>
    <lineage>
        <taxon>Bacteria</taxon>
        <taxon>Bacillati</taxon>
        <taxon>Actinomycetota</taxon>
        <taxon>Actinomycetes</taxon>
        <taxon>Bifidobacteriales</taxon>
        <taxon>Bifidobacteriaceae</taxon>
        <taxon>Bifidobacterium</taxon>
    </lineage>
</organism>
<dbReference type="AlphaFoldDB" id="A0A261GAX8"/>
<dbReference type="SUPFAM" id="SSF53850">
    <property type="entry name" value="Periplasmic binding protein-like II"/>
    <property type="match status" value="1"/>
</dbReference>
<reference evidence="5 7" key="1">
    <citation type="journal article" date="2017" name="BMC Genomics">
        <title>Comparative genomic and phylogenomic analyses of the Bifidobacteriaceae family.</title>
        <authorList>
            <person name="Lugli G.A."/>
            <person name="Milani C."/>
            <person name="Turroni F."/>
            <person name="Duranti S."/>
            <person name="Mancabelli L."/>
            <person name="Mangifesta M."/>
            <person name="Ferrario C."/>
            <person name="Modesto M."/>
            <person name="Mattarelli P."/>
            <person name="Jiri K."/>
            <person name="van Sinderen D."/>
            <person name="Ventura M."/>
        </authorList>
    </citation>
    <scope>NUCLEOTIDE SEQUENCE [LARGE SCALE GENOMIC DNA]</scope>
    <source>
        <strain evidence="5 7">DSM 100216</strain>
    </source>
</reference>
<dbReference type="Gene3D" id="3.40.190.10">
    <property type="entry name" value="Periplasmic binding protein-like II"/>
    <property type="match status" value="2"/>
</dbReference>
<dbReference type="PANTHER" id="PTHR30061">
    <property type="entry name" value="MALTOSE-BINDING PERIPLASMIC PROTEIN"/>
    <property type="match status" value="1"/>
</dbReference>
<evidence type="ECO:0000313" key="7">
    <source>
        <dbReference type="Proteomes" id="UP000216057"/>
    </source>
</evidence>
<comment type="similarity">
    <text evidence="1">Belongs to the bacterial solute-binding protein 1 family.</text>
</comment>
<dbReference type="GO" id="GO:0055052">
    <property type="term" value="C:ATP-binding cassette (ABC) transporter complex, substrate-binding subunit-containing"/>
    <property type="evidence" value="ECO:0007669"/>
    <property type="project" value="TreeGrafter"/>
</dbReference>
<keyword evidence="2" id="KW-0813">Transport</keyword>
<evidence type="ECO:0000256" key="4">
    <source>
        <dbReference type="SAM" id="SignalP"/>
    </source>
</evidence>
<dbReference type="EMBL" id="MWWZ01000005">
    <property type="protein sequence ID" value="OZG68560.1"/>
    <property type="molecule type" value="Genomic_DNA"/>
</dbReference>
<evidence type="ECO:0000313" key="6">
    <source>
        <dbReference type="EMBL" id="QOL32690.1"/>
    </source>
</evidence>
<dbReference type="RefSeq" id="WP_094636502.1">
    <property type="nucleotide sequence ID" value="NZ_CP062938.1"/>
</dbReference>
<dbReference type="OrthoDB" id="9780991at2"/>
<evidence type="ECO:0000313" key="8">
    <source>
        <dbReference type="Proteomes" id="UP000593943"/>
    </source>
</evidence>